<name>A0A546Y3R1_AGRTU</name>
<evidence type="ECO:0000313" key="3">
    <source>
        <dbReference type="Proteomes" id="UP000317023"/>
    </source>
</evidence>
<dbReference type="EMBL" id="SGOE01000002">
    <property type="protein sequence ID" value="TRB07613.1"/>
    <property type="molecule type" value="Genomic_DNA"/>
</dbReference>
<dbReference type="PANTHER" id="PTHR11614">
    <property type="entry name" value="PHOSPHOLIPASE-RELATED"/>
    <property type="match status" value="1"/>
</dbReference>
<dbReference type="RefSeq" id="WP_110760394.1">
    <property type="nucleotide sequence ID" value="NZ_CP048552.1"/>
</dbReference>
<dbReference type="InterPro" id="IPR051044">
    <property type="entry name" value="MAG_DAG_Lipase"/>
</dbReference>
<evidence type="ECO:0000313" key="2">
    <source>
        <dbReference type="EMBL" id="TRB07613.1"/>
    </source>
</evidence>
<evidence type="ECO:0000259" key="1">
    <source>
        <dbReference type="Pfam" id="PF12146"/>
    </source>
</evidence>
<dbReference type="InterPro" id="IPR022742">
    <property type="entry name" value="Hydrolase_4"/>
</dbReference>
<dbReference type="PIRSF" id="PIRSF017388">
    <property type="entry name" value="Esterase_lipase"/>
    <property type="match status" value="1"/>
</dbReference>
<sequence length="271" mass="30710">MRSEELSFYLEGTNGKGVLLIHGLTGAPAEMKLVARQLNRRGYSVHAPLLAGHGQDIRTLRRTQWKDWLTSVLQASEFLAERTQHMFAAGICVGGELSLLAARQRPDLIKAVAIYSPCFHYDGWDVPRHYTLLSSHIGWLSRIPFLDRLNFRENGSLGIKDERMRRMVEGMAGEGMLEKFPGKGIVEMYRLGKALRGTLPQILTPTLILHAEEDDLSNPRHALYISEHIGGPHELRWIKDSYHMIHLDRQHRQVAGFTADFFEASHAAVRP</sequence>
<dbReference type="SUPFAM" id="SSF53474">
    <property type="entry name" value="alpha/beta-Hydrolases"/>
    <property type="match status" value="1"/>
</dbReference>
<dbReference type="InterPro" id="IPR029058">
    <property type="entry name" value="AB_hydrolase_fold"/>
</dbReference>
<feature type="domain" description="Serine aminopeptidase S33" evidence="1">
    <location>
        <begin position="18"/>
        <end position="249"/>
    </location>
</feature>
<dbReference type="AlphaFoldDB" id="A0A546Y3R1"/>
<accession>A0A546Y3R1</accession>
<reference evidence="2 3" key="1">
    <citation type="journal article" date="2019" name="Appl. Microbiol. Biotechnol.">
        <title>Differential efficiency of wild type rhizogenic strains for rol gene transformation of plants.</title>
        <authorList>
            <person name="Desmet S."/>
            <person name="De Keyser E."/>
            <person name="Van Vaerenbergh J."/>
            <person name="Baeyen S."/>
            <person name="Van Huylenbroeck J."/>
            <person name="Geelen D."/>
            <person name="Dhooghe E."/>
        </authorList>
    </citation>
    <scope>NUCLEOTIDE SEQUENCE [LARGE SCALE GENOMIC DNA]</scope>
    <source>
        <strain evidence="2 3">MAFF210266</strain>
    </source>
</reference>
<protein>
    <submittedName>
        <fullName evidence="2">Alpha/beta fold hydrolase</fullName>
    </submittedName>
</protein>
<comment type="caution">
    <text evidence="2">The sequence shown here is derived from an EMBL/GenBank/DDBJ whole genome shotgun (WGS) entry which is preliminary data.</text>
</comment>
<dbReference type="InterPro" id="IPR012354">
    <property type="entry name" value="Esterase_lipase"/>
</dbReference>
<dbReference type="Gene3D" id="3.40.50.1820">
    <property type="entry name" value="alpha/beta hydrolase"/>
    <property type="match status" value="1"/>
</dbReference>
<proteinExistence type="predicted"/>
<keyword evidence="2" id="KW-0378">Hydrolase</keyword>
<dbReference type="Pfam" id="PF12146">
    <property type="entry name" value="Hydrolase_4"/>
    <property type="match status" value="1"/>
</dbReference>
<dbReference type="Proteomes" id="UP000317023">
    <property type="component" value="Unassembled WGS sequence"/>
</dbReference>
<gene>
    <name evidence="2" type="ORF">EXN61_10990</name>
</gene>
<organism evidence="2 3">
    <name type="scientific">Agrobacterium tumefaciens</name>
    <dbReference type="NCBI Taxonomy" id="358"/>
    <lineage>
        <taxon>Bacteria</taxon>
        <taxon>Pseudomonadati</taxon>
        <taxon>Pseudomonadota</taxon>
        <taxon>Alphaproteobacteria</taxon>
        <taxon>Hyphomicrobiales</taxon>
        <taxon>Rhizobiaceae</taxon>
        <taxon>Rhizobium/Agrobacterium group</taxon>
        <taxon>Agrobacterium</taxon>
        <taxon>Agrobacterium tumefaciens complex</taxon>
    </lineage>
</organism>
<dbReference type="GO" id="GO:0052689">
    <property type="term" value="F:carboxylic ester hydrolase activity"/>
    <property type="evidence" value="ECO:0007669"/>
    <property type="project" value="InterPro"/>
</dbReference>